<dbReference type="GO" id="GO:0003677">
    <property type="term" value="F:DNA binding"/>
    <property type="evidence" value="ECO:0007669"/>
    <property type="project" value="UniProtKB-UniRule"/>
</dbReference>
<dbReference type="InterPro" id="IPR050624">
    <property type="entry name" value="HTH-type_Tx_Regulator"/>
</dbReference>
<evidence type="ECO:0000313" key="4">
    <source>
        <dbReference type="EMBL" id="GAX88849.1"/>
    </source>
</evidence>
<dbReference type="PROSITE" id="PS50977">
    <property type="entry name" value="HTH_TETR_2"/>
    <property type="match status" value="1"/>
</dbReference>
<dbReference type="Gene3D" id="1.10.10.60">
    <property type="entry name" value="Homeodomain-like"/>
    <property type="match status" value="1"/>
</dbReference>
<sequence length="207" mass="24088">MAKTKSIPSLVKDPELVKIRRGQIIRAAVDLFVEKGFHKTTTREIARESGIGIGTLYEYIQSKEDVLYLVCDFIHSDVEQKLDEEMTHGRNGRETLVNAIRYFYRVMDGMQDYVLLIYQEMKSLPGDMLRYVLAKEEEITSRFERILERGIKDGSLVLEPDSVKLMAHNIVVLGQMWAFRRWVLSRHYTLDQYIDHQTSLILQGMQG</sequence>
<feature type="DNA-binding region" description="H-T-H motif" evidence="2">
    <location>
        <begin position="41"/>
        <end position="60"/>
    </location>
</feature>
<dbReference type="Gene3D" id="1.10.357.10">
    <property type="entry name" value="Tetracycline Repressor, domain 2"/>
    <property type="match status" value="1"/>
</dbReference>
<organism evidence="4 5">
    <name type="scientific">Effusibacillus lacus</name>
    <dbReference type="NCBI Taxonomy" id="1348429"/>
    <lineage>
        <taxon>Bacteria</taxon>
        <taxon>Bacillati</taxon>
        <taxon>Bacillota</taxon>
        <taxon>Bacilli</taxon>
        <taxon>Bacillales</taxon>
        <taxon>Alicyclobacillaceae</taxon>
        <taxon>Effusibacillus</taxon>
    </lineage>
</organism>
<keyword evidence="1 2" id="KW-0238">DNA-binding</keyword>
<dbReference type="InterPro" id="IPR041490">
    <property type="entry name" value="KstR2_TetR_C"/>
</dbReference>
<comment type="caution">
    <text evidence="4">The sequence shown here is derived from an EMBL/GenBank/DDBJ whole genome shotgun (WGS) entry which is preliminary data.</text>
</comment>
<dbReference type="RefSeq" id="WP_096180552.1">
    <property type="nucleotide sequence ID" value="NZ_BDUF01000009.1"/>
</dbReference>
<accession>A0A292YIW8</accession>
<gene>
    <name evidence="4" type="ORF">EFBL_0463</name>
</gene>
<dbReference type="Pfam" id="PF17932">
    <property type="entry name" value="TetR_C_24"/>
    <property type="match status" value="1"/>
</dbReference>
<dbReference type="InterPro" id="IPR036271">
    <property type="entry name" value="Tet_transcr_reg_TetR-rel_C_sf"/>
</dbReference>
<dbReference type="PRINTS" id="PR00455">
    <property type="entry name" value="HTHTETR"/>
</dbReference>
<dbReference type="AlphaFoldDB" id="A0A292YIW8"/>
<evidence type="ECO:0000313" key="5">
    <source>
        <dbReference type="Proteomes" id="UP000217785"/>
    </source>
</evidence>
<dbReference type="EMBL" id="BDUF01000009">
    <property type="protein sequence ID" value="GAX88849.1"/>
    <property type="molecule type" value="Genomic_DNA"/>
</dbReference>
<evidence type="ECO:0000256" key="1">
    <source>
        <dbReference type="ARBA" id="ARBA00023125"/>
    </source>
</evidence>
<dbReference type="SUPFAM" id="SSF48498">
    <property type="entry name" value="Tetracyclin repressor-like, C-terminal domain"/>
    <property type="match status" value="1"/>
</dbReference>
<dbReference type="InterPro" id="IPR001647">
    <property type="entry name" value="HTH_TetR"/>
</dbReference>
<dbReference type="Pfam" id="PF00440">
    <property type="entry name" value="TetR_N"/>
    <property type="match status" value="1"/>
</dbReference>
<feature type="domain" description="HTH tetR-type" evidence="3">
    <location>
        <begin position="18"/>
        <end position="78"/>
    </location>
</feature>
<dbReference type="InterPro" id="IPR009057">
    <property type="entry name" value="Homeodomain-like_sf"/>
</dbReference>
<dbReference type="SUPFAM" id="SSF46689">
    <property type="entry name" value="Homeodomain-like"/>
    <property type="match status" value="1"/>
</dbReference>
<dbReference type="OrthoDB" id="9814200at2"/>
<name>A0A292YIW8_9BACL</name>
<evidence type="ECO:0000256" key="2">
    <source>
        <dbReference type="PROSITE-ProRule" id="PRU00335"/>
    </source>
</evidence>
<proteinExistence type="predicted"/>
<dbReference type="PANTHER" id="PTHR43479:SF11">
    <property type="entry name" value="ACREF_ENVCD OPERON REPRESSOR-RELATED"/>
    <property type="match status" value="1"/>
</dbReference>
<protein>
    <submittedName>
        <fullName evidence="4">TetR family transcriptional regulator</fullName>
    </submittedName>
</protein>
<reference evidence="5" key="1">
    <citation type="submission" date="2017-07" db="EMBL/GenBank/DDBJ databases">
        <title>Draft genome sequence of Effusibacillus lacus strain skLN1.</title>
        <authorList>
            <person name="Watanabe M."/>
            <person name="Kojima H."/>
            <person name="Fukui M."/>
        </authorList>
    </citation>
    <scope>NUCLEOTIDE SEQUENCE [LARGE SCALE GENOMIC DNA]</scope>
    <source>
        <strain evidence="5">skLN1</strain>
    </source>
</reference>
<evidence type="ECO:0000259" key="3">
    <source>
        <dbReference type="PROSITE" id="PS50977"/>
    </source>
</evidence>
<dbReference type="Proteomes" id="UP000217785">
    <property type="component" value="Unassembled WGS sequence"/>
</dbReference>
<dbReference type="PANTHER" id="PTHR43479">
    <property type="entry name" value="ACREF/ENVCD OPERON REPRESSOR-RELATED"/>
    <property type="match status" value="1"/>
</dbReference>
<keyword evidence="5" id="KW-1185">Reference proteome</keyword>